<comment type="caution">
    <text evidence="1">The sequence shown here is derived from an EMBL/GenBank/DDBJ whole genome shotgun (WGS) entry which is preliminary data.</text>
</comment>
<proteinExistence type="predicted"/>
<evidence type="ECO:0000313" key="2">
    <source>
        <dbReference type="Proteomes" id="UP000821845"/>
    </source>
</evidence>
<organism evidence="1 2">
    <name type="scientific">Hyalomma asiaticum</name>
    <name type="common">Tick</name>
    <dbReference type="NCBI Taxonomy" id="266040"/>
    <lineage>
        <taxon>Eukaryota</taxon>
        <taxon>Metazoa</taxon>
        <taxon>Ecdysozoa</taxon>
        <taxon>Arthropoda</taxon>
        <taxon>Chelicerata</taxon>
        <taxon>Arachnida</taxon>
        <taxon>Acari</taxon>
        <taxon>Parasitiformes</taxon>
        <taxon>Ixodida</taxon>
        <taxon>Ixodoidea</taxon>
        <taxon>Ixodidae</taxon>
        <taxon>Hyalomminae</taxon>
        <taxon>Hyalomma</taxon>
    </lineage>
</organism>
<protein>
    <submittedName>
        <fullName evidence="1">Uncharacterized protein</fullName>
    </submittedName>
</protein>
<dbReference type="Proteomes" id="UP000821845">
    <property type="component" value="Chromosome 3"/>
</dbReference>
<evidence type="ECO:0000313" key="1">
    <source>
        <dbReference type="EMBL" id="KAH6937236.1"/>
    </source>
</evidence>
<name>A0ACB7STG7_HYAAI</name>
<reference evidence="1" key="1">
    <citation type="submission" date="2020-05" db="EMBL/GenBank/DDBJ databases">
        <title>Large-scale comparative analyses of tick genomes elucidate their genetic diversity and vector capacities.</title>
        <authorList>
            <person name="Jia N."/>
            <person name="Wang J."/>
            <person name="Shi W."/>
            <person name="Du L."/>
            <person name="Sun Y."/>
            <person name="Zhan W."/>
            <person name="Jiang J."/>
            <person name="Wang Q."/>
            <person name="Zhang B."/>
            <person name="Ji P."/>
            <person name="Sakyi L.B."/>
            <person name="Cui X."/>
            <person name="Yuan T."/>
            <person name="Jiang B."/>
            <person name="Yang W."/>
            <person name="Lam T.T.-Y."/>
            <person name="Chang Q."/>
            <person name="Ding S."/>
            <person name="Wang X."/>
            <person name="Zhu J."/>
            <person name="Ruan X."/>
            <person name="Zhao L."/>
            <person name="Wei J."/>
            <person name="Que T."/>
            <person name="Du C."/>
            <person name="Cheng J."/>
            <person name="Dai P."/>
            <person name="Han X."/>
            <person name="Huang E."/>
            <person name="Gao Y."/>
            <person name="Liu J."/>
            <person name="Shao H."/>
            <person name="Ye R."/>
            <person name="Li L."/>
            <person name="Wei W."/>
            <person name="Wang X."/>
            <person name="Wang C."/>
            <person name="Yang T."/>
            <person name="Huo Q."/>
            <person name="Li W."/>
            <person name="Guo W."/>
            <person name="Chen H."/>
            <person name="Zhou L."/>
            <person name="Ni X."/>
            <person name="Tian J."/>
            <person name="Zhou Y."/>
            <person name="Sheng Y."/>
            <person name="Liu T."/>
            <person name="Pan Y."/>
            <person name="Xia L."/>
            <person name="Li J."/>
            <person name="Zhao F."/>
            <person name="Cao W."/>
        </authorList>
    </citation>
    <scope>NUCLEOTIDE SEQUENCE</scope>
    <source>
        <strain evidence="1">Hyas-2018</strain>
    </source>
</reference>
<keyword evidence="2" id="KW-1185">Reference proteome</keyword>
<sequence length="1020" mass="107187">MPGTARAQLQPRAPRWTPTRVGYTWQSRPAQHRLCRAEMLLNTAALTAVRNQRPTSEPRTPLGTARHHSAASGPNTGTWDPGTSATLDLAWLCGPLYLGTHKVSPGRSSRSSRSLGLHSAWPEFCERASCHHPLLSRFSALGAAVPTTWPRRLGLPCNTDAECLASLGLSCQFWVCECAPQTPVKVESRGELRCVPARSLYQPCRFHQECNHTSSPMRCVESLCLCPAPFEPTRKGGCAAREYLTHGPWDHLLIYQLQAARPSLQARLTRLVDAATPATAALVIAALLMAAFFFVRMLPRSKSRSGSTSSDELCSAQAPLQRKHHSAYPSAMEIPRHLRGLPLRQNAPQRALPIRRIRMPPAMEAGTPASAGPSAVAIASSAESMMVETSTGLSPPASVHSKETKRDESSIPGSVSSKAVSSSSDDVADVHGTNKGSTTSLAGMGLLAAPARLLPCRSATSTLSLSIKWGANKSSTSSSTNNKVAVPKKSLKSAIVPGKAAVPDDDDSEVPSGLTCYRRQKSVAFVETMPKGDEPSSPTEASEDKDQGCTPAGARSPGVQHRAMFSPQHSTTEASEEVTVTPDKACPAPAPSSASDAETSENVDTLGDDVAVSALTEASTVLTPASSDDRAIPDLALESGHCTEARWVSGTSTGWNATDYSEPSVCSAADAGSGTPGALPPIPLKRRRFQLGTTTMSEKAHGQEEGHIALANTPENVKPPYDTTRDTAVEEVDAGAYHTGVLKEDLRSKSMEGTSCNTGPGLSVTGLTEMIPSIKRALPIRRIRMPPAMEAGTPASAGPSAVAIASSAESVMVETSTGLSPPASVHSKETKGDESSIPGSVSSKAVSSSSDDVADVHGTNKGSTTSLAGIGLLAAPARLLPCRSATSTLSLSIKWGANKSSTSSSTNNKVAVPKKSLKSAIVPGKAAVPDDDDSEVPSGLTCYRRQKSVAFVETMPKGGEPSSPTEASEDKEQSCTPAGARSPGVRHRAMFSPQHSTTEASEEVTCYPRQSLPRTCTFIG</sequence>
<accession>A0ACB7STG7</accession>
<dbReference type="EMBL" id="CM023483">
    <property type="protein sequence ID" value="KAH6937236.1"/>
    <property type="molecule type" value="Genomic_DNA"/>
</dbReference>
<gene>
    <name evidence="1" type="ORF">HPB50_026041</name>
</gene>